<evidence type="ECO:0000259" key="2">
    <source>
        <dbReference type="PROSITE" id="PS50090"/>
    </source>
</evidence>
<accession>A0ABR2K085</accession>
<feature type="region of interest" description="Disordered" evidence="1">
    <location>
        <begin position="167"/>
        <end position="189"/>
    </location>
</feature>
<dbReference type="InterPro" id="IPR050560">
    <property type="entry name" value="MYB_TF"/>
</dbReference>
<feature type="domain" description="Myb-like" evidence="2">
    <location>
        <begin position="48"/>
        <end position="99"/>
    </location>
</feature>
<comment type="caution">
    <text evidence="4">The sequence shown here is derived from an EMBL/GenBank/DDBJ whole genome shotgun (WGS) entry which is preliminary data.</text>
</comment>
<dbReference type="PANTHER" id="PTHR45614:SF25">
    <property type="entry name" value="MYB PROTEIN"/>
    <property type="match status" value="1"/>
</dbReference>
<dbReference type="PROSITE" id="PS50090">
    <property type="entry name" value="MYB_LIKE"/>
    <property type="match status" value="3"/>
</dbReference>
<gene>
    <name evidence="4" type="ORF">M9Y10_043622</name>
</gene>
<proteinExistence type="predicted"/>
<sequence>MRRFWSEEEDRILRKFVQIHGKQWNLIAPKLPRRTPTQIAARWEKCLNPELIKGPFTPEEDQIILQFVEKNGPHSWPSISKMIPGRSPKQCRERWFNHLNPNVLKSCWSYQEDFVIFEQYNNHGPKWSMIAKLLPGRTDNAVKNRWHSSITKRIKIDSKGKQTLLQDTSKRNHHKQQMESLRPPPLITSSNQTPISQQILGNQSNVNDVILNKSFQKLPNSKSKTSIKSEISPPLCTPDVYGNIDSICVENANSNQSVQESEKGKFMNLFESPQFSPTPMLLSPNGLDYDNNNDLMMSPISLHENLMNPLIKSDSFELTVSPTKLSDHLFSPIKANDEFGF</sequence>
<evidence type="ECO:0008006" key="6">
    <source>
        <dbReference type="Google" id="ProtNLM"/>
    </source>
</evidence>
<feature type="domain" description="HTH myb-type" evidence="3">
    <location>
        <begin position="48"/>
        <end position="103"/>
    </location>
</feature>
<protein>
    <recommendedName>
        <fullName evidence="6">Myb-like DNA-binding domain containing protein</fullName>
    </recommendedName>
</protein>
<name>A0ABR2K085_9EUKA</name>
<organism evidence="4 5">
    <name type="scientific">Tritrichomonas musculus</name>
    <dbReference type="NCBI Taxonomy" id="1915356"/>
    <lineage>
        <taxon>Eukaryota</taxon>
        <taxon>Metamonada</taxon>
        <taxon>Parabasalia</taxon>
        <taxon>Tritrichomonadida</taxon>
        <taxon>Tritrichomonadidae</taxon>
        <taxon>Tritrichomonas</taxon>
    </lineage>
</organism>
<evidence type="ECO:0000256" key="1">
    <source>
        <dbReference type="SAM" id="MobiDB-lite"/>
    </source>
</evidence>
<keyword evidence="5" id="KW-1185">Reference proteome</keyword>
<dbReference type="InterPro" id="IPR001005">
    <property type="entry name" value="SANT/Myb"/>
</dbReference>
<evidence type="ECO:0000259" key="3">
    <source>
        <dbReference type="PROSITE" id="PS51294"/>
    </source>
</evidence>
<dbReference type="InterPro" id="IPR009057">
    <property type="entry name" value="Homeodomain-like_sf"/>
</dbReference>
<dbReference type="SMART" id="SM00717">
    <property type="entry name" value="SANT"/>
    <property type="match status" value="3"/>
</dbReference>
<dbReference type="PROSITE" id="PS51294">
    <property type="entry name" value="HTH_MYB"/>
    <property type="match status" value="3"/>
</dbReference>
<dbReference type="InterPro" id="IPR017930">
    <property type="entry name" value="Myb_dom"/>
</dbReference>
<dbReference type="Gene3D" id="1.10.10.60">
    <property type="entry name" value="Homeodomain-like"/>
    <property type="match status" value="3"/>
</dbReference>
<reference evidence="4 5" key="1">
    <citation type="submission" date="2024-04" db="EMBL/GenBank/DDBJ databases">
        <title>Tritrichomonas musculus Genome.</title>
        <authorList>
            <person name="Alves-Ferreira E."/>
            <person name="Grigg M."/>
            <person name="Lorenzi H."/>
            <person name="Galac M."/>
        </authorList>
    </citation>
    <scope>NUCLEOTIDE SEQUENCE [LARGE SCALE GENOMIC DNA]</scope>
    <source>
        <strain evidence="4 5">EAF2021</strain>
    </source>
</reference>
<dbReference type="SUPFAM" id="SSF46689">
    <property type="entry name" value="Homeodomain-like"/>
    <property type="match status" value="2"/>
</dbReference>
<dbReference type="EMBL" id="JAPFFF010000008">
    <property type="protein sequence ID" value="KAK8884509.1"/>
    <property type="molecule type" value="Genomic_DNA"/>
</dbReference>
<evidence type="ECO:0000313" key="5">
    <source>
        <dbReference type="Proteomes" id="UP001470230"/>
    </source>
</evidence>
<feature type="domain" description="Myb-like" evidence="2">
    <location>
        <begin position="100"/>
        <end position="150"/>
    </location>
</feature>
<evidence type="ECO:0000313" key="4">
    <source>
        <dbReference type="EMBL" id="KAK8884509.1"/>
    </source>
</evidence>
<dbReference type="Pfam" id="PF00249">
    <property type="entry name" value="Myb_DNA-binding"/>
    <property type="match status" value="3"/>
</dbReference>
<feature type="domain" description="HTH myb-type" evidence="3">
    <location>
        <begin position="105"/>
        <end position="154"/>
    </location>
</feature>
<feature type="domain" description="HTH myb-type" evidence="3">
    <location>
        <begin position="1"/>
        <end position="47"/>
    </location>
</feature>
<dbReference type="PANTHER" id="PTHR45614">
    <property type="entry name" value="MYB PROTEIN-RELATED"/>
    <property type="match status" value="1"/>
</dbReference>
<feature type="domain" description="Myb-like" evidence="2">
    <location>
        <begin position="1"/>
        <end position="47"/>
    </location>
</feature>
<dbReference type="Proteomes" id="UP001470230">
    <property type="component" value="Unassembled WGS sequence"/>
</dbReference>
<dbReference type="CDD" id="cd00167">
    <property type="entry name" value="SANT"/>
    <property type="match status" value="3"/>
</dbReference>